<protein>
    <submittedName>
        <fullName evidence="3">Helix-turn-helix domain protein</fullName>
    </submittedName>
</protein>
<name>A0A8S5VFL7_9CAUD</name>
<dbReference type="EMBL" id="BK016261">
    <property type="protein sequence ID" value="DAG05516.1"/>
    <property type="molecule type" value="Genomic_DNA"/>
</dbReference>
<dbReference type="InterPro" id="IPR010982">
    <property type="entry name" value="Lambda_DNA-bd_dom_sf"/>
</dbReference>
<dbReference type="CDD" id="cd00093">
    <property type="entry name" value="HTH_XRE"/>
    <property type="match status" value="1"/>
</dbReference>
<evidence type="ECO:0000259" key="2">
    <source>
        <dbReference type="PROSITE" id="PS50943"/>
    </source>
</evidence>
<evidence type="ECO:0000313" key="3">
    <source>
        <dbReference type="EMBL" id="DAG05516.1"/>
    </source>
</evidence>
<dbReference type="SUPFAM" id="SSF47413">
    <property type="entry name" value="lambda repressor-like DNA-binding domains"/>
    <property type="match status" value="1"/>
</dbReference>
<accession>A0A8S5VFL7</accession>
<dbReference type="GO" id="GO:0003677">
    <property type="term" value="F:DNA binding"/>
    <property type="evidence" value="ECO:0007669"/>
    <property type="project" value="InterPro"/>
</dbReference>
<dbReference type="Gene3D" id="1.10.260.40">
    <property type="entry name" value="lambda repressor-like DNA-binding domains"/>
    <property type="match status" value="1"/>
</dbReference>
<dbReference type="SMART" id="SM00530">
    <property type="entry name" value="HTH_XRE"/>
    <property type="match status" value="1"/>
</dbReference>
<dbReference type="InterPro" id="IPR001387">
    <property type="entry name" value="Cro/C1-type_HTH"/>
</dbReference>
<sequence>MRNVERAKQIAKSKGISFAFVCTQIGKSRGYLAEILANGRDIPEKMLEPVAQALGVPVEELTGESEQKEKPAPQMENGLDAKAQATLNKMKKLSPEQQAAFWDMLNTTIDAVLNMPDGDGNG</sequence>
<proteinExistence type="predicted"/>
<feature type="region of interest" description="Disordered" evidence="1">
    <location>
        <begin position="58"/>
        <end position="77"/>
    </location>
</feature>
<feature type="domain" description="HTH cro/C1-type" evidence="2">
    <location>
        <begin position="24"/>
        <end position="61"/>
    </location>
</feature>
<dbReference type="PROSITE" id="PS50943">
    <property type="entry name" value="HTH_CROC1"/>
    <property type="match status" value="1"/>
</dbReference>
<reference evidence="3" key="1">
    <citation type="journal article" date="2021" name="Proc. Natl. Acad. Sci. U.S.A.">
        <title>A Catalog of Tens of Thousands of Viruses from Human Metagenomes Reveals Hidden Associations with Chronic Diseases.</title>
        <authorList>
            <person name="Tisza M.J."/>
            <person name="Buck C.B."/>
        </authorList>
    </citation>
    <scope>NUCLEOTIDE SEQUENCE</scope>
    <source>
        <strain evidence="3">CtNHj22</strain>
    </source>
</reference>
<organism evidence="3">
    <name type="scientific">Siphoviridae sp. ctNHj22</name>
    <dbReference type="NCBI Taxonomy" id="2825468"/>
    <lineage>
        <taxon>Viruses</taxon>
        <taxon>Duplodnaviria</taxon>
        <taxon>Heunggongvirae</taxon>
        <taxon>Uroviricota</taxon>
        <taxon>Caudoviricetes</taxon>
    </lineage>
</organism>
<evidence type="ECO:0000256" key="1">
    <source>
        <dbReference type="SAM" id="MobiDB-lite"/>
    </source>
</evidence>